<evidence type="ECO:0000256" key="3">
    <source>
        <dbReference type="SAM" id="MobiDB-lite"/>
    </source>
</evidence>
<dbReference type="EMBL" id="JBAMMX010000004">
    <property type="protein sequence ID" value="KAK6942023.1"/>
    <property type="molecule type" value="Genomic_DNA"/>
</dbReference>
<gene>
    <name evidence="5" type="ORF">RJ641_027400</name>
</gene>
<feature type="compositionally biased region" description="Low complexity" evidence="3">
    <location>
        <begin position="45"/>
        <end position="57"/>
    </location>
</feature>
<feature type="domain" description="K Homology" evidence="4">
    <location>
        <begin position="70"/>
        <end position="143"/>
    </location>
</feature>
<dbReference type="InterPro" id="IPR004088">
    <property type="entry name" value="KH_dom_type_1"/>
</dbReference>
<dbReference type="PROSITE" id="PS50084">
    <property type="entry name" value="KH_TYPE_1"/>
    <property type="match status" value="3"/>
</dbReference>
<feature type="region of interest" description="Disordered" evidence="3">
    <location>
        <begin position="1"/>
        <end position="63"/>
    </location>
</feature>
<dbReference type="Pfam" id="PF00013">
    <property type="entry name" value="KH_1"/>
    <property type="match status" value="3"/>
</dbReference>
<dbReference type="SMART" id="SM00322">
    <property type="entry name" value="KH"/>
    <property type="match status" value="3"/>
</dbReference>
<feature type="compositionally biased region" description="Low complexity" evidence="3">
    <location>
        <begin position="1"/>
        <end position="13"/>
    </location>
</feature>
<dbReference type="CDD" id="cd22459">
    <property type="entry name" value="KH-I_PEPPER_rpt1_like"/>
    <property type="match status" value="1"/>
</dbReference>
<keyword evidence="6" id="KW-1185">Reference proteome</keyword>
<dbReference type="Proteomes" id="UP001370490">
    <property type="component" value="Unassembled WGS sequence"/>
</dbReference>
<sequence length="462" mass="49297">MAAESAENGAAKAITIDQQTEHSDASALINAEPDSVTENPQSSSAAAQDEPVAAAPQKMEADNKWPGWPGQCVFRLIVPVLKVGSIIGRKGELIKKICDETHARIRVLDGAVGTLDRIVLISGREDPEAPLSPAMDAVIRVFKRVCGLSESEVDGEASGASGAAFCSIRLLVATTQAINLIGKQGSLIKSIQETSDASVRVLSGDEMPFYAAPDERIVELQGEAVKVLKALEAVIGHLRKFLVDHSVLPLFEKIYNATIAQDRQVETLADKSFLHASPSRIGADYPLAKRDSLLLNHETHLDTQIPSSRFSQYRQEPVLTGIRSSGLGRAGAPIVTQVAQTMQIPLAYAEDIIGIGGANIAYIRRASGAVLTVQESRGLPDEITVEIKGTQLQVQTAQRLIQESIMNHQEVVPSRYGNIDAGLRSPYSQLGGPSYTSPSLPTPPYGGYGSPGVGGGYSSFRL</sequence>
<keyword evidence="2" id="KW-0694">RNA-binding</keyword>
<evidence type="ECO:0000313" key="6">
    <source>
        <dbReference type="Proteomes" id="UP001370490"/>
    </source>
</evidence>
<dbReference type="CDD" id="cd22461">
    <property type="entry name" value="KH-I_PEPPER_like_rpt3"/>
    <property type="match status" value="1"/>
</dbReference>
<feature type="domain" description="K Homology" evidence="4">
    <location>
        <begin position="164"/>
        <end position="239"/>
    </location>
</feature>
<feature type="domain" description="K Homology" evidence="4">
    <location>
        <begin position="336"/>
        <end position="406"/>
    </location>
</feature>
<keyword evidence="1" id="KW-0677">Repeat</keyword>
<dbReference type="CDD" id="cd22460">
    <property type="entry name" value="KH-I_PEPPER_rpt2_like"/>
    <property type="match status" value="1"/>
</dbReference>
<comment type="caution">
    <text evidence="5">The sequence shown here is derived from an EMBL/GenBank/DDBJ whole genome shotgun (WGS) entry which is preliminary data.</text>
</comment>
<dbReference type="SUPFAM" id="SSF54791">
    <property type="entry name" value="Eukaryotic type KH-domain (KH-domain type I)"/>
    <property type="match status" value="3"/>
</dbReference>
<evidence type="ECO:0000259" key="4">
    <source>
        <dbReference type="SMART" id="SM00322"/>
    </source>
</evidence>
<evidence type="ECO:0000256" key="2">
    <source>
        <dbReference type="PROSITE-ProRule" id="PRU00117"/>
    </source>
</evidence>
<organism evidence="5 6">
    <name type="scientific">Dillenia turbinata</name>
    <dbReference type="NCBI Taxonomy" id="194707"/>
    <lineage>
        <taxon>Eukaryota</taxon>
        <taxon>Viridiplantae</taxon>
        <taxon>Streptophyta</taxon>
        <taxon>Embryophyta</taxon>
        <taxon>Tracheophyta</taxon>
        <taxon>Spermatophyta</taxon>
        <taxon>Magnoliopsida</taxon>
        <taxon>eudicotyledons</taxon>
        <taxon>Gunneridae</taxon>
        <taxon>Pentapetalae</taxon>
        <taxon>Dilleniales</taxon>
        <taxon>Dilleniaceae</taxon>
        <taxon>Dillenia</taxon>
    </lineage>
</organism>
<dbReference type="Gene3D" id="3.30.1370.10">
    <property type="entry name" value="K Homology domain, type 1"/>
    <property type="match status" value="1"/>
</dbReference>
<proteinExistence type="predicted"/>
<dbReference type="Gene3D" id="3.30.310.210">
    <property type="match status" value="1"/>
</dbReference>
<dbReference type="PANTHER" id="PTHR10288">
    <property type="entry name" value="KH DOMAIN CONTAINING RNA BINDING PROTEIN"/>
    <property type="match status" value="1"/>
</dbReference>
<dbReference type="InterPro" id="IPR036612">
    <property type="entry name" value="KH_dom_type_1_sf"/>
</dbReference>
<accession>A0AAN8VW51</accession>
<dbReference type="InterPro" id="IPR004087">
    <property type="entry name" value="KH_dom"/>
</dbReference>
<evidence type="ECO:0000313" key="5">
    <source>
        <dbReference type="EMBL" id="KAK6942023.1"/>
    </source>
</evidence>
<dbReference type="AlphaFoldDB" id="A0AAN8VW51"/>
<reference evidence="5 6" key="1">
    <citation type="submission" date="2023-12" db="EMBL/GenBank/DDBJ databases">
        <title>A high-quality genome assembly for Dillenia turbinata (Dilleniales).</title>
        <authorList>
            <person name="Chanderbali A."/>
        </authorList>
    </citation>
    <scope>NUCLEOTIDE SEQUENCE [LARGE SCALE GENOMIC DNA]</scope>
    <source>
        <strain evidence="5">LSX21</strain>
        <tissue evidence="5">Leaf</tissue>
    </source>
</reference>
<evidence type="ECO:0000256" key="1">
    <source>
        <dbReference type="ARBA" id="ARBA00022737"/>
    </source>
</evidence>
<protein>
    <submittedName>
        <fullName evidence="5">K Homology domain, type 1</fullName>
    </submittedName>
</protein>
<name>A0AAN8VW51_9MAGN</name>
<dbReference type="GO" id="GO:0003723">
    <property type="term" value="F:RNA binding"/>
    <property type="evidence" value="ECO:0007669"/>
    <property type="project" value="UniProtKB-UniRule"/>
</dbReference>